<evidence type="ECO:0000313" key="3">
    <source>
        <dbReference type="Proteomes" id="UP001257627"/>
    </source>
</evidence>
<reference evidence="2 3" key="1">
    <citation type="submission" date="2023-02" db="EMBL/GenBank/DDBJ databases">
        <authorList>
            <person name="Maleckis M."/>
        </authorList>
    </citation>
    <scope>NUCLEOTIDE SEQUENCE [LARGE SCALE GENOMIC DNA]</scope>
    <source>
        <strain evidence="2 3">P8-A2</strain>
    </source>
</reference>
<organism evidence="2 3">
    <name type="scientific">Streptomyces mirabilis</name>
    <dbReference type="NCBI Taxonomy" id="68239"/>
    <lineage>
        <taxon>Bacteria</taxon>
        <taxon>Bacillati</taxon>
        <taxon>Actinomycetota</taxon>
        <taxon>Actinomycetes</taxon>
        <taxon>Kitasatosporales</taxon>
        <taxon>Streptomycetaceae</taxon>
        <taxon>Streptomyces</taxon>
    </lineage>
</organism>
<dbReference type="RefSeq" id="WP_159064543.1">
    <property type="nucleotide sequence ID" value="NZ_CP107955.1"/>
</dbReference>
<protein>
    <recommendedName>
        <fullName evidence="4">MT0933-like antitoxin protein</fullName>
    </recommendedName>
</protein>
<feature type="region of interest" description="Disordered" evidence="1">
    <location>
        <begin position="1"/>
        <end position="35"/>
    </location>
</feature>
<name>A0ABU3UCN6_9ACTN</name>
<dbReference type="GeneID" id="93994863"/>
<accession>A0ABU3UCN6</accession>
<evidence type="ECO:0000313" key="2">
    <source>
        <dbReference type="EMBL" id="MDU8991580.1"/>
    </source>
</evidence>
<sequence length="58" mass="6670">MSKNPETPQDMDKWADRIRTVSSTSDPQAARKLAGDIYRAAQEDLDAERARAEYEREE</sequence>
<feature type="compositionally biased region" description="Basic and acidic residues" evidence="1">
    <location>
        <begin position="10"/>
        <end position="19"/>
    </location>
</feature>
<evidence type="ECO:0000256" key="1">
    <source>
        <dbReference type="SAM" id="MobiDB-lite"/>
    </source>
</evidence>
<proteinExistence type="predicted"/>
<comment type="caution">
    <text evidence="2">The sequence shown here is derived from an EMBL/GenBank/DDBJ whole genome shotgun (WGS) entry which is preliminary data.</text>
</comment>
<gene>
    <name evidence="2" type="ORF">PU648_04130</name>
</gene>
<evidence type="ECO:0008006" key="4">
    <source>
        <dbReference type="Google" id="ProtNLM"/>
    </source>
</evidence>
<keyword evidence="3" id="KW-1185">Reference proteome</keyword>
<dbReference type="EMBL" id="JARAKF010000001">
    <property type="protein sequence ID" value="MDU8991580.1"/>
    <property type="molecule type" value="Genomic_DNA"/>
</dbReference>
<dbReference type="Proteomes" id="UP001257627">
    <property type="component" value="Unassembled WGS sequence"/>
</dbReference>